<comment type="caution">
    <text evidence="2">The sequence shown here is derived from an EMBL/GenBank/DDBJ whole genome shotgun (WGS) entry which is preliminary data.</text>
</comment>
<dbReference type="InterPro" id="IPR036397">
    <property type="entry name" value="RNaseH_sf"/>
</dbReference>
<evidence type="ECO:0000313" key="3">
    <source>
        <dbReference type="Proteomes" id="UP000593577"/>
    </source>
</evidence>
<evidence type="ECO:0000313" key="2">
    <source>
        <dbReference type="EMBL" id="MBA0698889.1"/>
    </source>
</evidence>
<keyword evidence="3" id="KW-1185">Reference proteome</keyword>
<dbReference type="EMBL" id="JABFAA010000013">
    <property type="protein sequence ID" value="MBA0698889.1"/>
    <property type="molecule type" value="Genomic_DNA"/>
</dbReference>
<sequence>MEDSSGNSNSAIVRRIHHILKRVEQWKIQYIPREDNLTADSLAKTVRKRRLGLRLFEDPPLRV</sequence>
<name>A0A7J8YIR0_GOSAI</name>
<dbReference type="AlphaFoldDB" id="A0A7J8YIR0"/>
<dbReference type="GO" id="GO:0003676">
    <property type="term" value="F:nucleic acid binding"/>
    <property type="evidence" value="ECO:0007669"/>
    <property type="project" value="InterPro"/>
</dbReference>
<dbReference type="InterPro" id="IPR002156">
    <property type="entry name" value="RNaseH_domain"/>
</dbReference>
<dbReference type="Pfam" id="PF13456">
    <property type="entry name" value="RVT_3"/>
    <property type="match status" value="1"/>
</dbReference>
<proteinExistence type="predicted"/>
<protein>
    <recommendedName>
        <fullName evidence="1">RNase H type-1 domain-containing protein</fullName>
    </recommendedName>
</protein>
<dbReference type="Gene3D" id="3.30.420.10">
    <property type="entry name" value="Ribonuclease H-like superfamily/Ribonuclease H"/>
    <property type="match status" value="1"/>
</dbReference>
<gene>
    <name evidence="2" type="ORF">Goari_000571</name>
</gene>
<feature type="domain" description="RNase H type-1" evidence="1">
    <location>
        <begin position="9"/>
        <end position="45"/>
    </location>
</feature>
<evidence type="ECO:0000259" key="1">
    <source>
        <dbReference type="Pfam" id="PF13456"/>
    </source>
</evidence>
<reference evidence="2 3" key="1">
    <citation type="journal article" date="2019" name="Genome Biol. Evol.">
        <title>Insights into the evolution of the New World diploid cottons (Gossypium, subgenus Houzingenia) based on genome sequencing.</title>
        <authorList>
            <person name="Grover C.E."/>
            <person name="Arick M.A. 2nd"/>
            <person name="Thrash A."/>
            <person name="Conover J.L."/>
            <person name="Sanders W.S."/>
            <person name="Peterson D.G."/>
            <person name="Frelichowski J.E."/>
            <person name="Scheffler J.A."/>
            <person name="Scheffler B.E."/>
            <person name="Wendel J.F."/>
        </authorList>
    </citation>
    <scope>NUCLEOTIDE SEQUENCE [LARGE SCALE GENOMIC DNA]</scope>
    <source>
        <strain evidence="2">185</strain>
        <tissue evidence="2">Leaf</tissue>
    </source>
</reference>
<accession>A0A7J8YIR0</accession>
<dbReference type="Proteomes" id="UP000593577">
    <property type="component" value="Unassembled WGS sequence"/>
</dbReference>
<dbReference type="GO" id="GO:0004523">
    <property type="term" value="F:RNA-DNA hybrid ribonuclease activity"/>
    <property type="evidence" value="ECO:0007669"/>
    <property type="project" value="InterPro"/>
</dbReference>
<organism evidence="2 3">
    <name type="scientific">Gossypium aridum</name>
    <name type="common">American cotton</name>
    <name type="synonym">Erioxylum aridum</name>
    <dbReference type="NCBI Taxonomy" id="34290"/>
    <lineage>
        <taxon>Eukaryota</taxon>
        <taxon>Viridiplantae</taxon>
        <taxon>Streptophyta</taxon>
        <taxon>Embryophyta</taxon>
        <taxon>Tracheophyta</taxon>
        <taxon>Spermatophyta</taxon>
        <taxon>Magnoliopsida</taxon>
        <taxon>eudicotyledons</taxon>
        <taxon>Gunneridae</taxon>
        <taxon>Pentapetalae</taxon>
        <taxon>rosids</taxon>
        <taxon>malvids</taxon>
        <taxon>Malvales</taxon>
        <taxon>Malvaceae</taxon>
        <taxon>Malvoideae</taxon>
        <taxon>Gossypium</taxon>
    </lineage>
</organism>